<organism evidence="2 3">
    <name type="scientific">Hoeflea halophila</name>
    <dbReference type="NCBI Taxonomy" id="714899"/>
    <lineage>
        <taxon>Bacteria</taxon>
        <taxon>Pseudomonadati</taxon>
        <taxon>Pseudomonadota</taxon>
        <taxon>Alphaproteobacteria</taxon>
        <taxon>Hyphomicrobiales</taxon>
        <taxon>Rhizobiaceae</taxon>
        <taxon>Hoeflea</taxon>
    </lineage>
</organism>
<dbReference type="GO" id="GO:0005737">
    <property type="term" value="C:cytoplasm"/>
    <property type="evidence" value="ECO:0007669"/>
    <property type="project" value="TreeGrafter"/>
</dbReference>
<evidence type="ECO:0000313" key="3">
    <source>
        <dbReference type="Proteomes" id="UP000219465"/>
    </source>
</evidence>
<evidence type="ECO:0000259" key="1">
    <source>
        <dbReference type="Pfam" id="PF17172"/>
    </source>
</evidence>
<name>A0A286IEN6_9HYPH</name>
<dbReference type="SUPFAM" id="SSF52833">
    <property type="entry name" value="Thioredoxin-like"/>
    <property type="match status" value="1"/>
</dbReference>
<dbReference type="Proteomes" id="UP000219465">
    <property type="component" value="Unassembled WGS sequence"/>
</dbReference>
<dbReference type="PANTHER" id="PTHR12289:SF41">
    <property type="entry name" value="FAILED AXON CONNECTIONS-RELATED"/>
    <property type="match status" value="1"/>
</dbReference>
<dbReference type="AlphaFoldDB" id="A0A286IEN6"/>
<protein>
    <submittedName>
        <fullName evidence="2">Glutathione S-transferase</fullName>
    </submittedName>
</protein>
<dbReference type="InterPro" id="IPR012336">
    <property type="entry name" value="Thioredoxin-like_fold"/>
</dbReference>
<feature type="domain" description="Thioredoxin-like fold" evidence="1">
    <location>
        <begin position="27"/>
        <end position="121"/>
    </location>
</feature>
<reference evidence="3" key="1">
    <citation type="submission" date="2017-08" db="EMBL/GenBank/DDBJ databases">
        <authorList>
            <person name="Varghese N."/>
            <person name="Submissions S."/>
        </authorList>
    </citation>
    <scope>NUCLEOTIDE SEQUENCE [LARGE SCALE GENOMIC DNA]</scope>
    <source>
        <strain evidence="3">KCTC 23107</strain>
    </source>
</reference>
<accession>A0A286IEN6</accession>
<keyword evidence="3" id="KW-1185">Reference proteome</keyword>
<sequence>MVSNGVTMSDLTVFTYPPAWRLPSACPFAVKLLAWLNLNGLSYCHVVHDTVEGAPTGSSPWIEVDGVPVGETDEIIAFLADLNNIPASRNADVDQHAFTPGLKRTFEEQFHKVMEYEMLIHPLGIPGFEAVIARQPAAIAAVQKDRLRHRLRNYLDDCGFTGLGPKKIEALGRTILGRLVDVIERQQIIGGAHPSIVELSVFGQLAPLRNWPMRTPIAEHVKSSTVLCRWCDTIQERCRM</sequence>
<dbReference type="InterPro" id="IPR050931">
    <property type="entry name" value="Mito_Protein_Transport_Metaxin"/>
</dbReference>
<gene>
    <name evidence="2" type="ORF">SAMN05877838_3459</name>
</gene>
<dbReference type="Pfam" id="PF17172">
    <property type="entry name" value="GST_N_4"/>
    <property type="match status" value="1"/>
</dbReference>
<dbReference type="EMBL" id="OCPC01000005">
    <property type="protein sequence ID" value="SOE18531.1"/>
    <property type="molecule type" value="Genomic_DNA"/>
</dbReference>
<dbReference type="CDD" id="cd03054">
    <property type="entry name" value="GST_N_Metaxin"/>
    <property type="match status" value="1"/>
</dbReference>
<dbReference type="PANTHER" id="PTHR12289">
    <property type="entry name" value="METAXIN RELATED"/>
    <property type="match status" value="1"/>
</dbReference>
<keyword evidence="2" id="KW-0808">Transferase</keyword>
<evidence type="ECO:0000313" key="2">
    <source>
        <dbReference type="EMBL" id="SOE18531.1"/>
    </source>
</evidence>
<dbReference type="GO" id="GO:0016740">
    <property type="term" value="F:transferase activity"/>
    <property type="evidence" value="ECO:0007669"/>
    <property type="project" value="UniProtKB-KW"/>
</dbReference>
<proteinExistence type="predicted"/>
<dbReference type="InterPro" id="IPR036249">
    <property type="entry name" value="Thioredoxin-like_sf"/>
</dbReference>